<evidence type="ECO:0000256" key="1">
    <source>
        <dbReference type="SAM" id="MobiDB-lite"/>
    </source>
</evidence>
<protein>
    <recommendedName>
        <fullName evidence="5">Lipoprotein</fullName>
    </recommendedName>
</protein>
<evidence type="ECO:0000313" key="3">
    <source>
        <dbReference type="EMBL" id="MBC2881971.1"/>
    </source>
</evidence>
<organism evidence="3 4">
    <name type="scientific">Campylobacter massiliensis</name>
    <dbReference type="NCBI Taxonomy" id="2762557"/>
    <lineage>
        <taxon>Bacteria</taxon>
        <taxon>Pseudomonadati</taxon>
        <taxon>Campylobacterota</taxon>
        <taxon>Epsilonproteobacteria</taxon>
        <taxon>Campylobacterales</taxon>
        <taxon>Campylobacteraceae</taxon>
        <taxon>Campylobacter</taxon>
    </lineage>
</organism>
<proteinExistence type="predicted"/>
<dbReference type="RefSeq" id="WP_185897666.1">
    <property type="nucleotide sequence ID" value="NZ_JACLZK010000001.1"/>
</dbReference>
<sequence>MFRLKVLNLAAVLLVFSGCAFFEKKPAPKIVQKPVAQKPAPVKGSLRGVISSVTYDGGRYCYDIKSIDVSNGKLPSGKYCADKFYFSSGDTVYASVSGGLVTEMLLIKSGTNHVTHKAKKTPKFKSPSPAKSPQQEESNKKILIDVPKSENISFD</sequence>
<keyword evidence="4" id="KW-1185">Reference proteome</keyword>
<name>A0A842J319_9BACT</name>
<dbReference type="AlphaFoldDB" id="A0A842J319"/>
<dbReference type="Proteomes" id="UP000552683">
    <property type="component" value="Unassembled WGS sequence"/>
</dbReference>
<dbReference type="PROSITE" id="PS51257">
    <property type="entry name" value="PROKAR_LIPOPROTEIN"/>
    <property type="match status" value="1"/>
</dbReference>
<feature type="region of interest" description="Disordered" evidence="1">
    <location>
        <begin position="113"/>
        <end position="155"/>
    </location>
</feature>
<reference evidence="3 4" key="1">
    <citation type="submission" date="2020-08" db="EMBL/GenBank/DDBJ databases">
        <title>Complete genome and description of Campylobacter massiliensis Marseille-Q3452 sp. nov.</title>
        <authorList>
            <person name="Antezack A."/>
        </authorList>
    </citation>
    <scope>NUCLEOTIDE SEQUENCE [LARGE SCALE GENOMIC DNA]</scope>
    <source>
        <strain evidence="3 4">Marseille-Q3452</strain>
    </source>
</reference>
<comment type="caution">
    <text evidence="3">The sequence shown here is derived from an EMBL/GenBank/DDBJ whole genome shotgun (WGS) entry which is preliminary data.</text>
</comment>
<feature type="compositionally biased region" description="Low complexity" evidence="1">
    <location>
        <begin position="124"/>
        <end position="136"/>
    </location>
</feature>
<feature type="signal peptide" evidence="2">
    <location>
        <begin position="1"/>
        <end position="22"/>
    </location>
</feature>
<accession>A0A842J319</accession>
<evidence type="ECO:0008006" key="5">
    <source>
        <dbReference type="Google" id="ProtNLM"/>
    </source>
</evidence>
<feature type="compositionally biased region" description="Basic residues" evidence="1">
    <location>
        <begin position="114"/>
        <end position="123"/>
    </location>
</feature>
<evidence type="ECO:0000256" key="2">
    <source>
        <dbReference type="SAM" id="SignalP"/>
    </source>
</evidence>
<keyword evidence="2" id="KW-0732">Signal</keyword>
<dbReference type="EMBL" id="JACLZK010000001">
    <property type="protein sequence ID" value="MBC2881971.1"/>
    <property type="molecule type" value="Genomic_DNA"/>
</dbReference>
<feature type="chain" id="PRO_5032722768" description="Lipoprotein" evidence="2">
    <location>
        <begin position="23"/>
        <end position="155"/>
    </location>
</feature>
<evidence type="ECO:0000313" key="4">
    <source>
        <dbReference type="Proteomes" id="UP000552683"/>
    </source>
</evidence>
<gene>
    <name evidence="3" type="ORF">H7R39_01530</name>
</gene>